<keyword evidence="10" id="KW-1185">Reference proteome</keyword>
<dbReference type="SUPFAM" id="SSF51569">
    <property type="entry name" value="Aldolase"/>
    <property type="match status" value="1"/>
</dbReference>
<evidence type="ECO:0000256" key="4">
    <source>
        <dbReference type="ARBA" id="ARBA00011233"/>
    </source>
</evidence>
<dbReference type="InterPro" id="IPR000887">
    <property type="entry name" value="Aldlse_KDPG_KHG"/>
</dbReference>
<dbReference type="NCBIfam" id="TIGR01182">
    <property type="entry name" value="eda"/>
    <property type="match status" value="1"/>
</dbReference>
<sequence>MPITPSDASRQVRAICALAPIVPVLVLHDAADARPLAEALIAGGLPALEVTLRTPAALDAIRAMAAVPGGHVGAGTLLTPGDVRAAKAAGAVFGVSPGATPALLAACEAEGLPLLPGAATASEAMALLERGYDMLKFFPAEASGGAPALSALGGPLPQIGFCPTGGINAANAAEYLRLPNVVCAGGSWIAPGELINAGAWDRIEALARAASTLGAPRPAS</sequence>
<comment type="pathway">
    <text evidence="2">Carbohydrate acid metabolism; 2-dehydro-3-deoxy-D-gluconate degradation; D-glyceraldehyde 3-phosphate and pyruvate from 2-dehydro-3-deoxy-D-gluconate: step 2/2.</text>
</comment>
<dbReference type="NCBIfam" id="NF004325">
    <property type="entry name" value="PRK05718.1"/>
    <property type="match status" value="1"/>
</dbReference>
<evidence type="ECO:0000256" key="2">
    <source>
        <dbReference type="ARBA" id="ARBA00004736"/>
    </source>
</evidence>
<comment type="subunit">
    <text evidence="4">Homotrimer.</text>
</comment>
<keyword evidence="6 9" id="KW-0456">Lyase</keyword>
<dbReference type="Gene3D" id="3.20.20.70">
    <property type="entry name" value="Aldolase class I"/>
    <property type="match status" value="1"/>
</dbReference>
<evidence type="ECO:0000313" key="9">
    <source>
        <dbReference type="EMBL" id="PVA09600.1"/>
    </source>
</evidence>
<keyword evidence="8" id="KW-0119">Carbohydrate metabolism</keyword>
<dbReference type="EMBL" id="QCYH01000007">
    <property type="protein sequence ID" value="PVA09600.1"/>
    <property type="molecule type" value="Genomic_DNA"/>
</dbReference>
<dbReference type="PROSITE" id="PS00159">
    <property type="entry name" value="ALDOLASE_KDPG_KHG_1"/>
    <property type="match status" value="1"/>
</dbReference>
<organism evidence="9 10">
    <name type="scientific">Pelagivirga sediminicola</name>
    <dbReference type="NCBI Taxonomy" id="2170575"/>
    <lineage>
        <taxon>Bacteria</taxon>
        <taxon>Pseudomonadati</taxon>
        <taxon>Pseudomonadota</taxon>
        <taxon>Alphaproteobacteria</taxon>
        <taxon>Rhodobacterales</taxon>
        <taxon>Paracoccaceae</taxon>
        <taxon>Pelagivirga</taxon>
    </lineage>
</organism>
<dbReference type="Proteomes" id="UP000244446">
    <property type="component" value="Unassembled WGS sequence"/>
</dbReference>
<evidence type="ECO:0000256" key="1">
    <source>
        <dbReference type="ARBA" id="ARBA00000654"/>
    </source>
</evidence>
<keyword evidence="7" id="KW-0704">Schiff base</keyword>
<proteinExistence type="inferred from homology"/>
<accession>A0A2T7G5B4</accession>
<dbReference type="RefSeq" id="WP_108692647.1">
    <property type="nucleotide sequence ID" value="NZ_QCYH01000007.1"/>
</dbReference>
<protein>
    <recommendedName>
        <fullName evidence="5">2-dehydro-3-deoxy-phosphogluconate aldolase</fullName>
        <ecNumber evidence="5">4.1.2.14</ecNumber>
    </recommendedName>
</protein>
<evidence type="ECO:0000256" key="7">
    <source>
        <dbReference type="ARBA" id="ARBA00023270"/>
    </source>
</evidence>
<evidence type="ECO:0000256" key="5">
    <source>
        <dbReference type="ARBA" id="ARBA00013063"/>
    </source>
</evidence>
<dbReference type="EC" id="4.1.2.14" evidence="5"/>
<dbReference type="Pfam" id="PF01081">
    <property type="entry name" value="Aldolase"/>
    <property type="match status" value="1"/>
</dbReference>
<dbReference type="PANTHER" id="PTHR30246">
    <property type="entry name" value="2-KETO-3-DEOXY-6-PHOSPHOGLUCONATE ALDOLASE"/>
    <property type="match status" value="1"/>
</dbReference>
<dbReference type="AlphaFoldDB" id="A0A2T7G5B4"/>
<dbReference type="InterPro" id="IPR013785">
    <property type="entry name" value="Aldolase_TIM"/>
</dbReference>
<gene>
    <name evidence="9" type="ORF">DC366_12980</name>
</gene>
<comment type="catalytic activity">
    <reaction evidence="1">
        <text>2-dehydro-3-deoxy-6-phospho-D-gluconate = D-glyceraldehyde 3-phosphate + pyruvate</text>
        <dbReference type="Rhea" id="RHEA:17089"/>
        <dbReference type="ChEBI" id="CHEBI:15361"/>
        <dbReference type="ChEBI" id="CHEBI:57569"/>
        <dbReference type="ChEBI" id="CHEBI:59776"/>
        <dbReference type="EC" id="4.1.2.14"/>
    </reaction>
</comment>
<name>A0A2T7G5B4_9RHOB</name>
<dbReference type="OrthoDB" id="9805177at2"/>
<dbReference type="PROSITE" id="PS00160">
    <property type="entry name" value="ALDOLASE_KDPG_KHG_2"/>
    <property type="match status" value="1"/>
</dbReference>
<evidence type="ECO:0000256" key="6">
    <source>
        <dbReference type="ARBA" id="ARBA00023239"/>
    </source>
</evidence>
<comment type="similarity">
    <text evidence="3">Belongs to the KHG/KDPG aldolase family.</text>
</comment>
<dbReference type="InterPro" id="IPR031338">
    <property type="entry name" value="KDPG/KHG_AS_2"/>
</dbReference>
<evidence type="ECO:0000313" key="10">
    <source>
        <dbReference type="Proteomes" id="UP000244446"/>
    </source>
</evidence>
<evidence type="ECO:0000256" key="3">
    <source>
        <dbReference type="ARBA" id="ARBA00006906"/>
    </source>
</evidence>
<dbReference type="PANTHER" id="PTHR30246:SF1">
    <property type="entry name" value="2-DEHYDRO-3-DEOXY-6-PHOSPHOGALACTONATE ALDOLASE-RELATED"/>
    <property type="match status" value="1"/>
</dbReference>
<reference evidence="9 10" key="1">
    <citation type="submission" date="2018-04" db="EMBL/GenBank/DDBJ databases">
        <title>Pelagivirga bohaiensis gen. nov., sp. nov., a bacterium isolated from the Bohai Sea.</title>
        <authorList>
            <person name="Ji X."/>
        </authorList>
    </citation>
    <scope>NUCLEOTIDE SEQUENCE [LARGE SCALE GENOMIC DNA]</scope>
    <source>
        <strain evidence="9 10">BH-SD19</strain>
    </source>
</reference>
<dbReference type="GO" id="GO:0008675">
    <property type="term" value="F:2-dehydro-3-deoxy-phosphogluconate aldolase activity"/>
    <property type="evidence" value="ECO:0007669"/>
    <property type="project" value="UniProtKB-EC"/>
</dbReference>
<evidence type="ECO:0000256" key="8">
    <source>
        <dbReference type="ARBA" id="ARBA00023277"/>
    </source>
</evidence>
<dbReference type="InterPro" id="IPR031337">
    <property type="entry name" value="KDPG/KHG_AS_1"/>
</dbReference>
<dbReference type="CDD" id="cd00452">
    <property type="entry name" value="KDPG_aldolase"/>
    <property type="match status" value="1"/>
</dbReference>
<comment type="caution">
    <text evidence="9">The sequence shown here is derived from an EMBL/GenBank/DDBJ whole genome shotgun (WGS) entry which is preliminary data.</text>
</comment>